<dbReference type="EMBL" id="CP024087">
    <property type="protein sequence ID" value="AYF32038.1"/>
    <property type="molecule type" value="Genomic_DNA"/>
</dbReference>
<accession>A0A386WX22</accession>
<sequence>MTAVTISGTFSKDERPNNGLERIADDLIRNQLGRHVVVGIVQFAGATIPGPGEPLSPRVKFLAIEPLSDDAADQGRQMLDQARKLVNLGPVAETLFDAVADVDDRPDVEPGPPAAGGNLPGADEPTIPGTGPDDGPVSERRRDEWLDGPK</sequence>
<dbReference type="AlphaFoldDB" id="A0A386WX22"/>
<proteinExistence type="predicted"/>
<dbReference type="Proteomes" id="UP000267804">
    <property type="component" value="Chromosome"/>
</dbReference>
<gene>
    <name evidence="2" type="ORF">CSH63_32300</name>
</gene>
<evidence type="ECO:0000313" key="2">
    <source>
        <dbReference type="EMBL" id="AYF32038.1"/>
    </source>
</evidence>
<feature type="compositionally biased region" description="Basic and acidic residues" evidence="1">
    <location>
        <begin position="137"/>
        <end position="150"/>
    </location>
</feature>
<feature type="compositionally biased region" description="Low complexity" evidence="1">
    <location>
        <begin position="115"/>
        <end position="135"/>
    </location>
</feature>
<protein>
    <submittedName>
        <fullName evidence="2">Uncharacterized protein</fullName>
    </submittedName>
</protein>
<dbReference type="RefSeq" id="WP_120573431.1">
    <property type="nucleotide sequence ID" value="NZ_CP024087.1"/>
</dbReference>
<name>A0A386WX22_9ACTN</name>
<evidence type="ECO:0000256" key="1">
    <source>
        <dbReference type="SAM" id="MobiDB-lite"/>
    </source>
</evidence>
<dbReference type="KEGG" id="mtua:CSH63_32300"/>
<evidence type="ECO:0000313" key="3">
    <source>
        <dbReference type="Proteomes" id="UP000267804"/>
    </source>
</evidence>
<reference evidence="2 3" key="1">
    <citation type="submission" date="2017-10" db="EMBL/GenBank/DDBJ databases">
        <title>Integration of genomic and chemical information greatly accelerates assignment of the full stereostructure of myelolactone, a potent inhibitor of myeloma from a marine-derived Micromonospora.</title>
        <authorList>
            <person name="Kim M.C."/>
            <person name="Machado H."/>
            <person name="Jensen P.R."/>
            <person name="Fenical W."/>
        </authorList>
    </citation>
    <scope>NUCLEOTIDE SEQUENCE [LARGE SCALE GENOMIC DNA]</scope>
    <source>
        <strain evidence="2 3">CNY-010</strain>
    </source>
</reference>
<organism evidence="2 3">
    <name type="scientific">Micromonospora tulbaghiae</name>
    <dbReference type="NCBI Taxonomy" id="479978"/>
    <lineage>
        <taxon>Bacteria</taxon>
        <taxon>Bacillati</taxon>
        <taxon>Actinomycetota</taxon>
        <taxon>Actinomycetes</taxon>
        <taxon>Micromonosporales</taxon>
        <taxon>Micromonosporaceae</taxon>
        <taxon>Micromonospora</taxon>
    </lineage>
</organism>
<feature type="region of interest" description="Disordered" evidence="1">
    <location>
        <begin position="102"/>
        <end position="150"/>
    </location>
</feature>